<feature type="compositionally biased region" description="Basic and acidic residues" evidence="1">
    <location>
        <begin position="108"/>
        <end position="124"/>
    </location>
</feature>
<keyword evidence="3" id="KW-1185">Reference proteome</keyword>
<dbReference type="AlphaFoldDB" id="A0AAV6TD00"/>
<accession>A0AAV6TD00</accession>
<dbReference type="Proteomes" id="UP000827092">
    <property type="component" value="Unassembled WGS sequence"/>
</dbReference>
<feature type="region of interest" description="Disordered" evidence="1">
    <location>
        <begin position="1"/>
        <end position="54"/>
    </location>
</feature>
<proteinExistence type="predicted"/>
<organism evidence="2 3">
    <name type="scientific">Oedothorax gibbosus</name>
    <dbReference type="NCBI Taxonomy" id="931172"/>
    <lineage>
        <taxon>Eukaryota</taxon>
        <taxon>Metazoa</taxon>
        <taxon>Ecdysozoa</taxon>
        <taxon>Arthropoda</taxon>
        <taxon>Chelicerata</taxon>
        <taxon>Arachnida</taxon>
        <taxon>Araneae</taxon>
        <taxon>Araneomorphae</taxon>
        <taxon>Entelegynae</taxon>
        <taxon>Araneoidea</taxon>
        <taxon>Linyphiidae</taxon>
        <taxon>Erigoninae</taxon>
        <taxon>Oedothorax</taxon>
    </lineage>
</organism>
<feature type="region of interest" description="Disordered" evidence="1">
    <location>
        <begin position="100"/>
        <end position="146"/>
    </location>
</feature>
<gene>
    <name evidence="2" type="ORF">JTE90_000425</name>
</gene>
<feature type="compositionally biased region" description="Basic and acidic residues" evidence="1">
    <location>
        <begin position="12"/>
        <end position="22"/>
    </location>
</feature>
<comment type="caution">
    <text evidence="2">The sequence shown here is derived from an EMBL/GenBank/DDBJ whole genome shotgun (WGS) entry which is preliminary data.</text>
</comment>
<dbReference type="EMBL" id="JAFNEN010006710">
    <property type="protein sequence ID" value="KAG8155755.1"/>
    <property type="molecule type" value="Genomic_DNA"/>
</dbReference>
<evidence type="ECO:0000313" key="2">
    <source>
        <dbReference type="EMBL" id="KAG8155755.1"/>
    </source>
</evidence>
<evidence type="ECO:0000256" key="1">
    <source>
        <dbReference type="SAM" id="MobiDB-lite"/>
    </source>
</evidence>
<name>A0AAV6TD00_9ARAC</name>
<sequence>MSLWSGRGNASAKKEGRGRPWETDQIQNLISLGEKKRAPKKGPKKGERGKGMHWAGFGIGWGQVPNFPCLGVQPRLHSTGERERWAPRRAAVQAKVNISLSDDEEDEISHGSDRTRILPREKKTITKTPKTQKKTTTSMGLSSPHV</sequence>
<protein>
    <submittedName>
        <fullName evidence="2">Uncharacterized protein</fullName>
    </submittedName>
</protein>
<evidence type="ECO:0000313" key="3">
    <source>
        <dbReference type="Proteomes" id="UP000827092"/>
    </source>
</evidence>
<feature type="compositionally biased region" description="Low complexity" evidence="1">
    <location>
        <begin position="126"/>
        <end position="137"/>
    </location>
</feature>
<reference evidence="2 3" key="1">
    <citation type="journal article" date="2022" name="Nat. Ecol. Evol.">
        <title>A masculinizing supergene underlies an exaggerated male reproductive morph in a spider.</title>
        <authorList>
            <person name="Hendrickx F."/>
            <person name="De Corte Z."/>
            <person name="Sonet G."/>
            <person name="Van Belleghem S.M."/>
            <person name="Kostlbacher S."/>
            <person name="Vangestel C."/>
        </authorList>
    </citation>
    <scope>NUCLEOTIDE SEQUENCE [LARGE SCALE GENOMIC DNA]</scope>
    <source>
        <strain evidence="2">W744_W776</strain>
    </source>
</reference>